<dbReference type="GO" id="GO:0070063">
    <property type="term" value="F:RNA polymerase binding"/>
    <property type="evidence" value="ECO:0007669"/>
    <property type="project" value="InterPro"/>
</dbReference>
<evidence type="ECO:0000256" key="7">
    <source>
        <dbReference type="ARBA" id="ARBA00030776"/>
    </source>
</evidence>
<evidence type="ECO:0000313" key="11">
    <source>
        <dbReference type="EMBL" id="KRO49309.1"/>
    </source>
</evidence>
<protein>
    <recommendedName>
        <fullName evidence="2 8">Transcription elongation factor GreA</fullName>
    </recommendedName>
    <alternativeName>
        <fullName evidence="7 8">Transcript cleavage factor GreA</fullName>
    </alternativeName>
</protein>
<dbReference type="InterPro" id="IPR028624">
    <property type="entry name" value="Tscrpt_elong_fac_GreA/B"/>
</dbReference>
<keyword evidence="5 8" id="KW-0804">Transcription</keyword>
<dbReference type="Proteomes" id="UP000051017">
    <property type="component" value="Unassembled WGS sequence"/>
</dbReference>
<dbReference type="InterPro" id="IPR036805">
    <property type="entry name" value="Tscrpt_elong_fac_GreA/B_N_sf"/>
</dbReference>
<dbReference type="InterPro" id="IPR023459">
    <property type="entry name" value="Tscrpt_elong_fac_GreA/B_fam"/>
</dbReference>
<dbReference type="FunFam" id="1.10.287.180:FF:000001">
    <property type="entry name" value="Transcription elongation factor GreA"/>
    <property type="match status" value="1"/>
</dbReference>
<name>A0A0R2QLP9_9ACTN</name>
<feature type="domain" description="Transcription elongation factor GreA/GreB C-terminal" evidence="9">
    <location>
        <begin position="79"/>
        <end position="156"/>
    </location>
</feature>
<dbReference type="PANTHER" id="PTHR30437">
    <property type="entry name" value="TRANSCRIPTION ELONGATION FACTOR GREA"/>
    <property type="match status" value="1"/>
</dbReference>
<evidence type="ECO:0000313" key="12">
    <source>
        <dbReference type="Proteomes" id="UP000051017"/>
    </source>
</evidence>
<sequence>MAKHQLSQAAHDRLTTEFTDLTTRGRIQVADKIERAREMGDLKENGDYHAAKDEQGHMEGRIRQIESFLEDAEIIPPAPDGVVGLGTIVTIVYDGDADSDAERYLIGHVEERPEAGDVSVMSPSSPLGSSLLGAKKGATVSYEAPNGKLKVKVLDTESAR</sequence>
<accession>A0A0R2QLP9</accession>
<comment type="function">
    <text evidence="6 8">Necessary for efficient RNA polymerase transcription elongation past template-encoded arresting sites. The arresting sites in DNA have the property of trapping a certain fraction of elongating RNA polymerases that pass through, resulting in locked ternary complexes. Cleavage of the nascent transcript by cleavage factors such as GreA or GreB allows the resumption of elongation from the new 3'terminus. GreA releases sequences of 2 to 3 nucleotides.</text>
</comment>
<dbReference type="AlphaFoldDB" id="A0A0R2QLP9"/>
<dbReference type="GO" id="GO:0003677">
    <property type="term" value="F:DNA binding"/>
    <property type="evidence" value="ECO:0007669"/>
    <property type="project" value="UniProtKB-UniRule"/>
</dbReference>
<dbReference type="PANTHER" id="PTHR30437:SF4">
    <property type="entry name" value="TRANSCRIPTION ELONGATION FACTOR GREA"/>
    <property type="match status" value="1"/>
</dbReference>
<evidence type="ECO:0000256" key="4">
    <source>
        <dbReference type="ARBA" id="ARBA00023125"/>
    </source>
</evidence>
<feature type="domain" description="Transcription elongation factor GreA/GreB N-terminal" evidence="10">
    <location>
        <begin position="5"/>
        <end position="74"/>
    </location>
</feature>
<dbReference type="Gene3D" id="3.10.50.30">
    <property type="entry name" value="Transcription elongation factor, GreA/GreB, C-terminal domain"/>
    <property type="match status" value="1"/>
</dbReference>
<dbReference type="InterPro" id="IPR001437">
    <property type="entry name" value="Tscrpt_elong_fac_GreA/B_C"/>
</dbReference>
<dbReference type="EMBL" id="LIBJ01000021">
    <property type="protein sequence ID" value="KRO49309.1"/>
    <property type="molecule type" value="Genomic_DNA"/>
</dbReference>
<dbReference type="SUPFAM" id="SSF46557">
    <property type="entry name" value="GreA transcript cleavage protein, N-terminal domain"/>
    <property type="match status" value="1"/>
</dbReference>
<proteinExistence type="inferred from homology"/>
<dbReference type="Pfam" id="PF03449">
    <property type="entry name" value="GreA_GreB_N"/>
    <property type="match status" value="1"/>
</dbReference>
<dbReference type="Pfam" id="PF01272">
    <property type="entry name" value="GreA_GreB"/>
    <property type="match status" value="1"/>
</dbReference>
<evidence type="ECO:0000256" key="5">
    <source>
        <dbReference type="ARBA" id="ARBA00023163"/>
    </source>
</evidence>
<dbReference type="GO" id="GO:0003746">
    <property type="term" value="F:translation elongation factor activity"/>
    <property type="evidence" value="ECO:0007669"/>
    <property type="project" value="UniProtKB-KW"/>
</dbReference>
<gene>
    <name evidence="8" type="primary">greA</name>
    <name evidence="11" type="ORF">ABR75_07580</name>
</gene>
<evidence type="ECO:0000259" key="10">
    <source>
        <dbReference type="Pfam" id="PF03449"/>
    </source>
</evidence>
<evidence type="ECO:0000256" key="1">
    <source>
        <dbReference type="ARBA" id="ARBA00008213"/>
    </source>
</evidence>
<dbReference type="InterPro" id="IPR036953">
    <property type="entry name" value="GreA/GreB_C_sf"/>
</dbReference>
<keyword evidence="11" id="KW-0251">Elongation factor</keyword>
<evidence type="ECO:0000256" key="6">
    <source>
        <dbReference type="ARBA" id="ARBA00024916"/>
    </source>
</evidence>
<reference evidence="11 12" key="1">
    <citation type="submission" date="2015-10" db="EMBL/GenBank/DDBJ databases">
        <title>Metagenome-Assembled Genomes uncover a global brackish microbiome.</title>
        <authorList>
            <person name="Hugerth L.W."/>
            <person name="Larsson J."/>
            <person name="Alneberg J."/>
            <person name="Lindh M.V."/>
            <person name="Legrand C."/>
            <person name="Pinhassi J."/>
            <person name="Andersson A.F."/>
        </authorList>
    </citation>
    <scope>NUCLEOTIDE SEQUENCE [LARGE SCALE GENOMIC DNA]</scope>
    <source>
        <strain evidence="11">BACL6 MAG-120924-bin43</strain>
    </source>
</reference>
<organism evidence="11 12">
    <name type="scientific">Acidimicrobiia bacterium BACL6 MAG-120924-bin43</name>
    <dbReference type="NCBI Taxonomy" id="1655583"/>
    <lineage>
        <taxon>Bacteria</taxon>
        <taxon>Bacillati</taxon>
        <taxon>Actinomycetota</taxon>
        <taxon>Acidimicrobiia</taxon>
        <taxon>acIV cluster</taxon>
    </lineage>
</organism>
<dbReference type="PIRSF" id="PIRSF006092">
    <property type="entry name" value="GreA_GreB"/>
    <property type="match status" value="1"/>
</dbReference>
<dbReference type="SUPFAM" id="SSF54534">
    <property type="entry name" value="FKBP-like"/>
    <property type="match status" value="1"/>
</dbReference>
<comment type="similarity">
    <text evidence="1 8">Belongs to the GreA/GreB family.</text>
</comment>
<comment type="caution">
    <text evidence="11">The sequence shown here is derived from an EMBL/GenBank/DDBJ whole genome shotgun (WGS) entry which is preliminary data.</text>
</comment>
<keyword evidence="11" id="KW-0648">Protein biosynthesis</keyword>
<evidence type="ECO:0000256" key="2">
    <source>
        <dbReference type="ARBA" id="ARBA00013729"/>
    </source>
</evidence>
<evidence type="ECO:0000256" key="8">
    <source>
        <dbReference type="HAMAP-Rule" id="MF_00105"/>
    </source>
</evidence>
<dbReference type="GO" id="GO:0006354">
    <property type="term" value="P:DNA-templated transcription elongation"/>
    <property type="evidence" value="ECO:0007669"/>
    <property type="project" value="TreeGrafter"/>
</dbReference>
<keyword evidence="4 8" id="KW-0238">DNA-binding</keyword>
<dbReference type="GO" id="GO:0032784">
    <property type="term" value="P:regulation of DNA-templated transcription elongation"/>
    <property type="evidence" value="ECO:0007669"/>
    <property type="project" value="UniProtKB-UniRule"/>
</dbReference>
<evidence type="ECO:0000259" key="9">
    <source>
        <dbReference type="Pfam" id="PF01272"/>
    </source>
</evidence>
<dbReference type="HAMAP" id="MF_00105">
    <property type="entry name" value="GreA_GreB"/>
    <property type="match status" value="1"/>
</dbReference>
<evidence type="ECO:0000256" key="3">
    <source>
        <dbReference type="ARBA" id="ARBA00023015"/>
    </source>
</evidence>
<dbReference type="Gene3D" id="1.10.287.180">
    <property type="entry name" value="Transcription elongation factor, GreA/GreB, N-terminal domain"/>
    <property type="match status" value="1"/>
</dbReference>
<keyword evidence="3 8" id="KW-0805">Transcription regulation</keyword>
<dbReference type="InterPro" id="IPR022691">
    <property type="entry name" value="Tscrpt_elong_fac_GreA/B_N"/>
</dbReference>